<dbReference type="InterPro" id="IPR010266">
    <property type="entry name" value="NnrS"/>
</dbReference>
<name>A0ABV4TRW2_9GAMM</name>
<comment type="caution">
    <text evidence="2">The sequence shown here is derived from an EMBL/GenBank/DDBJ whole genome shotgun (WGS) entry which is preliminary data.</text>
</comment>
<evidence type="ECO:0000313" key="3">
    <source>
        <dbReference type="Proteomes" id="UP001575181"/>
    </source>
</evidence>
<evidence type="ECO:0000256" key="1">
    <source>
        <dbReference type="SAM" id="Phobius"/>
    </source>
</evidence>
<gene>
    <name evidence="2" type="ORF">ACERLL_04440</name>
</gene>
<accession>A0ABV4TRW2</accession>
<dbReference type="EMBL" id="JBGUAW010000003">
    <property type="protein sequence ID" value="MFA9460066.1"/>
    <property type="molecule type" value="Genomic_DNA"/>
</dbReference>
<feature type="transmembrane region" description="Helical" evidence="1">
    <location>
        <begin position="221"/>
        <end position="238"/>
    </location>
</feature>
<reference evidence="2 3" key="1">
    <citation type="submission" date="2024-08" db="EMBL/GenBank/DDBJ databases">
        <title>Whole-genome sequencing of halo(alkali)philic microorganisms from hypersaline lakes.</title>
        <authorList>
            <person name="Sorokin D.Y."/>
            <person name="Merkel A.Y."/>
            <person name="Messina E."/>
            <person name="Yakimov M."/>
        </authorList>
    </citation>
    <scope>NUCLEOTIDE SEQUENCE [LARGE SCALE GENOMIC DNA]</scope>
    <source>
        <strain evidence="2 3">Cl-TMA</strain>
    </source>
</reference>
<feature type="transmembrane region" description="Helical" evidence="1">
    <location>
        <begin position="283"/>
        <end position="304"/>
    </location>
</feature>
<feature type="transmembrane region" description="Helical" evidence="1">
    <location>
        <begin position="156"/>
        <end position="176"/>
    </location>
</feature>
<feature type="transmembrane region" description="Helical" evidence="1">
    <location>
        <begin position="126"/>
        <end position="144"/>
    </location>
</feature>
<feature type="transmembrane region" description="Helical" evidence="1">
    <location>
        <begin position="250"/>
        <end position="271"/>
    </location>
</feature>
<evidence type="ECO:0000313" key="2">
    <source>
        <dbReference type="EMBL" id="MFA9460066.1"/>
    </source>
</evidence>
<dbReference type="RefSeq" id="WP_373654855.1">
    <property type="nucleotide sequence ID" value="NZ_JBGUAW010000003.1"/>
</dbReference>
<feature type="transmembrane region" description="Helical" evidence="1">
    <location>
        <begin position="311"/>
        <end position="332"/>
    </location>
</feature>
<feature type="transmembrane region" description="Helical" evidence="1">
    <location>
        <begin position="338"/>
        <end position="363"/>
    </location>
</feature>
<dbReference type="Proteomes" id="UP001575181">
    <property type="component" value="Unassembled WGS sequence"/>
</dbReference>
<sequence length="381" mass="39176">MPRTPAVALFFPSAALLAVTVVVAKALEASGLGVPWHASVPLRWHGHEMLFGYAYAVVGGFLLTRPDPARILAAYLAWLAGRVVYLGAALPFPVELGAALAYPLLLFAYAGLPLARAAKKPRNKMFAPLIAALALAELLYQLGLHGVLPGAAPRGLLLAADLLLLLLFVMGGRILATSSSGAHQDRGRRPAGVAQPRLERAGAALLAGTALADATGLATPLPGDLSLGAALVVLVRIIRWRGWLLLGDRALAALQAGYLWLALGLFAKGAVQVAGNGLPFEALHVALIGGLGTLTATVMSRVALQRTRRGSGLPASVVAAVLLLALAVPARLEAGVPAGLWLAAAAWGTAFSLVLAALAGAAFRPAGSRPEPPGRGQRGHR</sequence>
<dbReference type="Pfam" id="PF05940">
    <property type="entry name" value="NnrS"/>
    <property type="match status" value="1"/>
</dbReference>
<keyword evidence="1" id="KW-0812">Transmembrane</keyword>
<protein>
    <submittedName>
        <fullName evidence="2">NnrS family protein</fullName>
    </submittedName>
</protein>
<proteinExistence type="predicted"/>
<keyword evidence="1" id="KW-0472">Membrane</keyword>
<keyword evidence="3" id="KW-1185">Reference proteome</keyword>
<keyword evidence="1" id="KW-1133">Transmembrane helix</keyword>
<organism evidence="2 3">
    <name type="scientific">Thiohalorhabdus methylotrophus</name>
    <dbReference type="NCBI Taxonomy" id="3242694"/>
    <lineage>
        <taxon>Bacteria</taxon>
        <taxon>Pseudomonadati</taxon>
        <taxon>Pseudomonadota</taxon>
        <taxon>Gammaproteobacteria</taxon>
        <taxon>Thiohalorhabdales</taxon>
        <taxon>Thiohalorhabdaceae</taxon>
        <taxon>Thiohalorhabdus</taxon>
    </lineage>
</organism>
<feature type="transmembrane region" description="Helical" evidence="1">
    <location>
        <begin position="48"/>
        <end position="64"/>
    </location>
</feature>